<evidence type="ECO:0000259" key="10">
    <source>
        <dbReference type="PROSITE" id="PS50016"/>
    </source>
</evidence>
<feature type="region of interest" description="Disordered" evidence="9">
    <location>
        <begin position="210"/>
        <end position="336"/>
    </location>
</feature>
<evidence type="ECO:0000256" key="8">
    <source>
        <dbReference type="PROSITE-ProRule" id="PRU00146"/>
    </source>
</evidence>
<dbReference type="InterPro" id="IPR013083">
    <property type="entry name" value="Znf_RING/FYVE/PHD"/>
</dbReference>
<dbReference type="OrthoDB" id="5846437at2759"/>
<dbReference type="AlphaFoldDB" id="A0A0K8ULE7"/>
<dbReference type="Pfam" id="PF00628">
    <property type="entry name" value="PHD"/>
    <property type="match status" value="1"/>
</dbReference>
<comment type="subcellular location">
    <subcellularLocation>
        <location evidence="1">Nucleus</location>
    </subcellularLocation>
</comment>
<evidence type="ECO:0000256" key="6">
    <source>
        <dbReference type="ARBA" id="ARBA00022833"/>
    </source>
</evidence>
<feature type="compositionally biased region" description="Low complexity" evidence="9">
    <location>
        <begin position="274"/>
        <end position="285"/>
    </location>
</feature>
<name>A0A0K8ULE7_BACLA</name>
<dbReference type="GO" id="GO:0016180">
    <property type="term" value="P:snRNA processing"/>
    <property type="evidence" value="ECO:0007669"/>
    <property type="project" value="UniProtKB-ARBA"/>
</dbReference>
<dbReference type="Gene3D" id="3.30.40.10">
    <property type="entry name" value="Zinc/RING finger domain, C3HC4 (zinc finger)"/>
    <property type="match status" value="1"/>
</dbReference>
<evidence type="ECO:0000256" key="7">
    <source>
        <dbReference type="ARBA" id="ARBA00023242"/>
    </source>
</evidence>
<evidence type="ECO:0000256" key="1">
    <source>
        <dbReference type="ARBA" id="ARBA00004123"/>
    </source>
</evidence>
<dbReference type="PROSITE" id="PS01359">
    <property type="entry name" value="ZF_PHD_1"/>
    <property type="match status" value="1"/>
</dbReference>
<feature type="compositionally biased region" description="Low complexity" evidence="9">
    <location>
        <begin position="210"/>
        <end position="229"/>
    </location>
</feature>
<keyword evidence="6" id="KW-0862">Zinc</keyword>
<dbReference type="InterPro" id="IPR001965">
    <property type="entry name" value="Znf_PHD"/>
</dbReference>
<feature type="compositionally biased region" description="Low complexity" evidence="9">
    <location>
        <begin position="310"/>
        <end position="323"/>
    </location>
</feature>
<reference evidence="11" key="1">
    <citation type="submission" date="2015-06" db="EMBL/GenBank/DDBJ databases">
        <authorList>
            <person name="Hoefler B.C."/>
            <person name="Straight P.D."/>
        </authorList>
    </citation>
    <scope>NUCLEOTIDE SEQUENCE</scope>
</reference>
<evidence type="ECO:0000256" key="3">
    <source>
        <dbReference type="ARBA" id="ARBA00016814"/>
    </source>
</evidence>
<dbReference type="GO" id="GO:0160240">
    <property type="term" value="P:RNA polymerase II transcription initiation surveillance"/>
    <property type="evidence" value="ECO:0007669"/>
    <property type="project" value="UniProtKB-ARBA"/>
</dbReference>
<accession>A0A0K8ULE7</accession>
<dbReference type="InterPro" id="IPR019786">
    <property type="entry name" value="Zinc_finger_PHD-type_CS"/>
</dbReference>
<dbReference type="GO" id="GO:0008270">
    <property type="term" value="F:zinc ion binding"/>
    <property type="evidence" value="ECO:0007669"/>
    <property type="project" value="UniProtKB-KW"/>
</dbReference>
<keyword evidence="7" id="KW-0539">Nucleus</keyword>
<dbReference type="GeneID" id="108970423"/>
<protein>
    <recommendedName>
        <fullName evidence="3">Integrator complex subunit 12</fullName>
    </recommendedName>
</protein>
<dbReference type="GO" id="GO:0160232">
    <property type="term" value="C:INTAC complex"/>
    <property type="evidence" value="ECO:0007669"/>
    <property type="project" value="UniProtKB-ARBA"/>
</dbReference>
<feature type="compositionally biased region" description="Low complexity" evidence="9">
    <location>
        <begin position="238"/>
        <end position="256"/>
    </location>
</feature>
<dbReference type="GO" id="GO:0032039">
    <property type="term" value="C:integrator complex"/>
    <property type="evidence" value="ECO:0007669"/>
    <property type="project" value="UniProtKB-ARBA"/>
</dbReference>
<dbReference type="SUPFAM" id="SSF57903">
    <property type="entry name" value="FYVE/PHD zinc finger"/>
    <property type="match status" value="1"/>
</dbReference>
<dbReference type="FunFam" id="3.30.40.10:FF:000101">
    <property type="entry name" value="Integrator complex subunit 12"/>
    <property type="match status" value="1"/>
</dbReference>
<dbReference type="InterPro" id="IPR011011">
    <property type="entry name" value="Znf_FYVE_PHD"/>
</dbReference>
<feature type="compositionally biased region" description="Polar residues" evidence="9">
    <location>
        <begin position="286"/>
        <end position="298"/>
    </location>
</feature>
<organism evidence="11">
    <name type="scientific">Bactrocera latifrons</name>
    <name type="common">Malaysian fruit fly</name>
    <name type="synonym">Chaetodacus latifrons</name>
    <dbReference type="NCBI Taxonomy" id="174628"/>
    <lineage>
        <taxon>Eukaryota</taxon>
        <taxon>Metazoa</taxon>
        <taxon>Ecdysozoa</taxon>
        <taxon>Arthropoda</taxon>
        <taxon>Hexapoda</taxon>
        <taxon>Insecta</taxon>
        <taxon>Pterygota</taxon>
        <taxon>Neoptera</taxon>
        <taxon>Endopterygota</taxon>
        <taxon>Diptera</taxon>
        <taxon>Brachycera</taxon>
        <taxon>Muscomorpha</taxon>
        <taxon>Tephritoidea</taxon>
        <taxon>Tephritidae</taxon>
        <taxon>Bactrocera</taxon>
        <taxon>Bactrocera</taxon>
    </lineage>
</organism>
<proteinExistence type="inferred from homology"/>
<dbReference type="PROSITE" id="PS50016">
    <property type="entry name" value="ZF_PHD_2"/>
    <property type="match status" value="1"/>
</dbReference>
<keyword evidence="4" id="KW-0479">Metal-binding</keyword>
<feature type="compositionally biased region" description="Basic residues" evidence="9">
    <location>
        <begin position="257"/>
        <end position="266"/>
    </location>
</feature>
<evidence type="ECO:0000256" key="4">
    <source>
        <dbReference type="ARBA" id="ARBA00022723"/>
    </source>
</evidence>
<keyword evidence="5 8" id="KW-0863">Zinc-finger</keyword>
<evidence type="ECO:0000256" key="2">
    <source>
        <dbReference type="ARBA" id="ARBA00006009"/>
    </source>
</evidence>
<gene>
    <name evidence="11" type="primary">ints12</name>
    <name evidence="11" type="ORF">c0_g1_i1</name>
</gene>
<dbReference type="EMBL" id="GDHF01024996">
    <property type="protein sequence ID" value="JAI27318.1"/>
    <property type="molecule type" value="Transcribed_RNA"/>
</dbReference>
<dbReference type="InterPro" id="IPR039054">
    <property type="entry name" value="Int12_PHD"/>
</dbReference>
<feature type="domain" description="PHD-type" evidence="10">
    <location>
        <begin position="134"/>
        <end position="191"/>
    </location>
</feature>
<comment type="similarity">
    <text evidence="2">Belongs to the Integrator subunit 12 family.</text>
</comment>
<evidence type="ECO:0000256" key="5">
    <source>
        <dbReference type="ARBA" id="ARBA00022771"/>
    </source>
</evidence>
<sequence length="336" mass="35878">MTANPNEMEMLRKAIRLLHSPHPNSAVELRLMLDEAIKQRYGPELMISNNMSKSLMELEANFPGRAATPPPPPEHPTTMDQDPTVDEVINLTGSPAKTISDSPDTIIDSDDGANIGGAMLGGGDEDVNLKEFGDLNCAVCGEMVFTATNRLIECSNCGTLYHQECHKPPITDEEASEGQEHNWQCDNCLNKPSTSKAAGVVIEEPISLISKTKSSATSSRSSSTSNSSSPFAIVQAETPSTSTSAVPSVQVPTMSTSRHHHHKSSRSHKEERPSSSSSKTVTSSSAVNPTFNVVSASEKSSSHSSKKSSSHSSSSSKSSSSKSSSKHHDSNKRKAK</sequence>
<dbReference type="InterPro" id="IPR019787">
    <property type="entry name" value="Znf_PHD-finger"/>
</dbReference>
<dbReference type="SMART" id="SM00249">
    <property type="entry name" value="PHD"/>
    <property type="match status" value="1"/>
</dbReference>
<evidence type="ECO:0000256" key="9">
    <source>
        <dbReference type="SAM" id="MobiDB-lite"/>
    </source>
</evidence>
<evidence type="ECO:0000313" key="11">
    <source>
        <dbReference type="EMBL" id="JAI27318.1"/>
    </source>
</evidence>
<dbReference type="CDD" id="cd15501">
    <property type="entry name" value="PHD_Int12"/>
    <property type="match status" value="1"/>
</dbReference>
<dbReference type="CTD" id="57117"/>